<dbReference type="GO" id="GO:0071949">
    <property type="term" value="F:FAD binding"/>
    <property type="evidence" value="ECO:0007669"/>
    <property type="project" value="InterPro"/>
</dbReference>
<keyword evidence="21" id="KW-1185">Reference proteome</keyword>
<evidence type="ECO:0000313" key="21">
    <source>
        <dbReference type="Proteomes" id="UP000515162"/>
    </source>
</evidence>
<dbReference type="Pfam" id="PF00111">
    <property type="entry name" value="Fer2"/>
    <property type="match status" value="1"/>
</dbReference>
<feature type="binding site" evidence="17">
    <location>
        <position position="394"/>
    </location>
    <ligand>
        <name>FAD</name>
        <dbReference type="ChEBI" id="CHEBI:57692"/>
    </ligand>
</feature>
<dbReference type="InterPro" id="IPR036683">
    <property type="entry name" value="CO_DH_flav_C_dom_sf"/>
</dbReference>
<comment type="subcellular location">
    <subcellularLocation>
        <location evidence="2">Peroxisome</location>
    </subcellularLocation>
</comment>
<evidence type="ECO:0000256" key="2">
    <source>
        <dbReference type="ARBA" id="ARBA00004275"/>
    </source>
</evidence>
<dbReference type="AlphaFoldDB" id="A0A6P8KC23"/>
<dbReference type="FunFam" id="3.30.365.10:FF:000009">
    <property type="entry name" value="Aldehyde oxidase"/>
    <property type="match status" value="1"/>
</dbReference>
<feature type="binding site" evidence="18">
    <location>
        <position position="42"/>
    </location>
    <ligand>
        <name>[2Fe-2S] cluster</name>
        <dbReference type="ChEBI" id="CHEBI:190135"/>
        <label>1</label>
    </ligand>
</feature>
<name>A0A6P8KC23_DROMA</name>
<dbReference type="Pfam" id="PF20256">
    <property type="entry name" value="MoCoBD_2"/>
    <property type="match status" value="1"/>
</dbReference>
<dbReference type="SMART" id="SM01008">
    <property type="entry name" value="Ald_Xan_dh_C"/>
    <property type="match status" value="1"/>
</dbReference>
<dbReference type="Gene3D" id="3.30.465.10">
    <property type="match status" value="1"/>
</dbReference>
<feature type="domain" description="FAD-binding PCMH-type" evidence="20">
    <location>
        <begin position="203"/>
        <end position="385"/>
    </location>
</feature>
<evidence type="ECO:0000313" key="22">
    <source>
        <dbReference type="RefSeq" id="XP_033166655.1"/>
    </source>
</evidence>
<organism evidence="21 22">
    <name type="scientific">Drosophila mauritiana</name>
    <name type="common">Fruit fly</name>
    <dbReference type="NCBI Taxonomy" id="7226"/>
    <lineage>
        <taxon>Eukaryota</taxon>
        <taxon>Metazoa</taxon>
        <taxon>Ecdysozoa</taxon>
        <taxon>Arthropoda</taxon>
        <taxon>Hexapoda</taxon>
        <taxon>Insecta</taxon>
        <taxon>Pterygota</taxon>
        <taxon>Neoptera</taxon>
        <taxon>Endopterygota</taxon>
        <taxon>Diptera</taxon>
        <taxon>Brachycera</taxon>
        <taxon>Muscomorpha</taxon>
        <taxon>Ephydroidea</taxon>
        <taxon>Drosophilidae</taxon>
        <taxon>Drosophila</taxon>
        <taxon>Sophophora</taxon>
    </lineage>
</organism>
<evidence type="ECO:0000256" key="7">
    <source>
        <dbReference type="ARBA" id="ARBA00022714"/>
    </source>
</evidence>
<feature type="binding site" evidence="18">
    <location>
        <position position="112"/>
    </location>
    <ligand>
        <name>[2Fe-2S] cluster</name>
        <dbReference type="ChEBI" id="CHEBI:190135"/>
        <label>2</label>
    </ligand>
</feature>
<dbReference type="PANTHER" id="PTHR11908">
    <property type="entry name" value="XANTHINE DEHYDROGENASE"/>
    <property type="match status" value="1"/>
</dbReference>
<dbReference type="InterPro" id="IPR001041">
    <property type="entry name" value="2Fe-2S_ferredoxin-type"/>
</dbReference>
<comment type="subunit">
    <text evidence="4">Homodimer.</text>
</comment>
<dbReference type="InterPro" id="IPR002346">
    <property type="entry name" value="Mopterin_DH_FAD-bd"/>
</dbReference>
<dbReference type="InterPro" id="IPR036318">
    <property type="entry name" value="FAD-bd_PCMH-like_sf"/>
</dbReference>
<dbReference type="SUPFAM" id="SSF54665">
    <property type="entry name" value="CO dehydrogenase molybdoprotein N-domain-like"/>
    <property type="match status" value="1"/>
</dbReference>
<feature type="binding site" evidence="18">
    <location>
        <position position="47"/>
    </location>
    <ligand>
        <name>[2Fe-2S] cluster</name>
        <dbReference type="ChEBI" id="CHEBI:190135"/>
        <label>1</label>
    </ligand>
</feature>
<dbReference type="PIRSF" id="PIRSF000127">
    <property type="entry name" value="Xanthine_DH"/>
    <property type="match status" value="1"/>
</dbReference>
<accession>A0A6P8KC23</accession>
<feature type="binding site" evidence="18">
    <location>
        <position position="736"/>
    </location>
    <ligand>
        <name>Mo-molybdopterin</name>
        <dbReference type="ChEBI" id="CHEBI:71302"/>
    </ligand>
    <ligandPart>
        <name>Mo</name>
        <dbReference type="ChEBI" id="CHEBI:28685"/>
    </ligandPart>
</feature>
<dbReference type="InterPro" id="IPR016169">
    <property type="entry name" value="FAD-bd_PCMH_sub2"/>
</dbReference>
<evidence type="ECO:0000256" key="6">
    <source>
        <dbReference type="ARBA" id="ARBA00022630"/>
    </source>
</evidence>
<evidence type="ECO:0000256" key="18">
    <source>
        <dbReference type="PIRSR" id="PIRSR000127-3"/>
    </source>
</evidence>
<dbReference type="CDD" id="cd00207">
    <property type="entry name" value="fer2"/>
    <property type="match status" value="1"/>
</dbReference>
<dbReference type="InterPro" id="IPR036010">
    <property type="entry name" value="2Fe-2S_ferredoxin-like_sf"/>
</dbReference>
<dbReference type="InterPro" id="IPR006058">
    <property type="entry name" value="2Fe2S_fd_BS"/>
</dbReference>
<protein>
    <submittedName>
        <fullName evidence="22">Indole-3-acetaldehyde oxidase</fullName>
    </submittedName>
</protein>
<evidence type="ECO:0000256" key="13">
    <source>
        <dbReference type="ARBA" id="ARBA00023027"/>
    </source>
</evidence>
<evidence type="ECO:0000256" key="15">
    <source>
        <dbReference type="ARBA" id="ARBA00034078"/>
    </source>
</evidence>
<comment type="cofactor">
    <cofactor evidence="18">
        <name>Mo-molybdopterin</name>
        <dbReference type="ChEBI" id="CHEBI:71302"/>
    </cofactor>
    <text evidence="18">Binds 1 Mo-molybdopterin (Mo-MPT) cofactor per subunit.</text>
</comment>
<keyword evidence="13" id="KW-0520">NAD</keyword>
<dbReference type="PROSITE" id="PS51085">
    <property type="entry name" value="2FE2S_FER_2"/>
    <property type="match status" value="1"/>
</dbReference>
<dbReference type="FunFam" id="3.90.1170.50:FF:000003">
    <property type="entry name" value="Aldehyde oxidase"/>
    <property type="match status" value="1"/>
</dbReference>
<keyword evidence="5 18" id="KW-0500">Molybdenum</keyword>
<feature type="active site" description="Proton acceptor" evidence="16">
    <location>
        <position position="1209"/>
    </location>
</feature>
<comment type="cofactor">
    <cofactor evidence="15">
        <name>[2Fe-2S] cluster</name>
        <dbReference type="ChEBI" id="CHEBI:190135"/>
    </cofactor>
</comment>
<keyword evidence="8 18" id="KW-0479">Metal-binding</keyword>
<feature type="binding site" evidence="18">
    <location>
        <position position="50"/>
    </location>
    <ligand>
        <name>[2Fe-2S] cluster</name>
        <dbReference type="ChEBI" id="CHEBI:190135"/>
        <label>1</label>
    </ligand>
</feature>
<keyword evidence="9 17" id="KW-0274">FAD</keyword>
<dbReference type="FunFam" id="1.10.150.120:FF:000007">
    <property type="entry name" value="indole-3-acetaldehyde oxidase"/>
    <property type="match status" value="1"/>
</dbReference>
<feature type="binding site" evidence="18">
    <location>
        <position position="150"/>
    </location>
    <ligand>
        <name>[2Fe-2S] cluster</name>
        <dbReference type="ChEBI" id="CHEBI:190135"/>
        <label>2</label>
    </ligand>
</feature>
<proteinExistence type="inferred from homology"/>
<dbReference type="FunFam" id="3.30.365.10:FF:000001">
    <property type="entry name" value="Xanthine dehydrogenase oxidase"/>
    <property type="match status" value="1"/>
</dbReference>
<dbReference type="SUPFAM" id="SSF47741">
    <property type="entry name" value="CO dehydrogenase ISP C-domain like"/>
    <property type="match status" value="1"/>
</dbReference>
<evidence type="ECO:0000259" key="19">
    <source>
        <dbReference type="PROSITE" id="PS51085"/>
    </source>
</evidence>
<dbReference type="SUPFAM" id="SSF56003">
    <property type="entry name" value="Molybdenum cofactor-binding domain"/>
    <property type="match status" value="1"/>
</dbReference>
<dbReference type="Gene3D" id="1.10.150.120">
    <property type="entry name" value="[2Fe-2S]-binding domain"/>
    <property type="match status" value="1"/>
</dbReference>
<evidence type="ECO:0000256" key="12">
    <source>
        <dbReference type="ARBA" id="ARBA00023014"/>
    </source>
</evidence>
<dbReference type="InterPro" id="IPR036884">
    <property type="entry name" value="2Fe-2S-bd_dom_sf"/>
</dbReference>
<evidence type="ECO:0000256" key="17">
    <source>
        <dbReference type="PIRSR" id="PIRSR000127-2"/>
    </source>
</evidence>
<comment type="cofactor">
    <cofactor evidence="1 17">
        <name>FAD</name>
        <dbReference type="ChEBI" id="CHEBI:57692"/>
    </cofactor>
</comment>
<feature type="binding site" evidence="18">
    <location>
        <position position="115"/>
    </location>
    <ligand>
        <name>[2Fe-2S] cluster</name>
        <dbReference type="ChEBI" id="CHEBI:190135"/>
        <label>2</label>
    </ligand>
</feature>
<dbReference type="Pfam" id="PF01315">
    <property type="entry name" value="Ald_Xan_dh_C"/>
    <property type="match status" value="1"/>
</dbReference>
<dbReference type="InterPro" id="IPR016208">
    <property type="entry name" value="Ald_Oxase/xanthine_DH-like"/>
</dbReference>
<keyword evidence="7 18" id="KW-0001">2Fe-2S</keyword>
<dbReference type="InterPro" id="IPR036856">
    <property type="entry name" value="Ald_Oxase/Xan_DH_a/b_sf"/>
</dbReference>
<sequence>MSIKFNVNGFPYEVQAADYAPDTTLNAFLREHLHLTATKYMCLEGGCGSCICVIRRRHPVTQEVQSRAANSCLTLLNTCDDAEIMTNEGLGNQQSGYHPIQKRLAQMNGTQCGYCSPGFVMNMYGLLEQHRGQVSMSQVEDAFGGNLCRCTGYRPILDAMKSFAVDSNIEVPPECVDIEDSFELLCPRTGQSCKGSCSRPPVRDHGGSQWYWPKTLTELFGALSQVANGDLYMLVAGNTAHGVYRRPRDIRHFIDVNMVPELRQYSIETDHLLLGGNVTLTDAMQVFLLAAKRPGFEYCAQLWQHFNLIANVPVRNNGTLAGNINIKKQHFEFPSDVFITFEALDVHVLVYDNPSTQRVMNLLTYLSDTTSKLVLGGFILKAYPKDRFLFRSYKILPRAQNVHAYVNAGFLIEWQDIQRRIVHSARICFGNIRPDYIHDDQVEQLLPGRDLYDPATVAQIFQELPASLQPEERQPEASPEYRQMLACSLLYKFLLATAPKERVRERFRTGGLLLERPLSSGSQSFETIKKNYPVTQPVQKLEGLIQCSGEATYMNDLLTTSNAVHCAFVTAKRVGATIEQIDPSAALQCKGVVAFYSAKDIPGSNNFVLVDQFTPEVDEIFAAGRVKYFDQPLGVIAALTHDAAVYAATLVVVTYARDQRKIFTTMNQVLAEKQTDRIVSTKKDPVEPLKMPTLAPGDVLGRGILELGSQYHFTMEPQTTIVVPLDNILQVYCATQWMDATQGAIAHMLSVSVNSIQLQVRRVGGAYGAKVTRGNIVACATALVASKLRRPARFVQTIESMMESIGKRWACRSDYEFRARANGSIIMLSNNYYEDAGCNLNENVVDFLTLPILRNVYNLTDANYRTQGSAIRTDAPSSTWCRAPGSAEGIAMTETALEHIAFTCQLDPADVRLVNLQPGSKMVQLLPKFLASTEYRKRRDQINLFNSQNRWRKRGLGLALMSFPLNTTVAFNYPVTVAIYHEDGSVVISHGGIEIGQGVNTKAAQVAAFVLGVPLDQVRVEASNTVNGANSMLTANSMTSEMIGLAVRKACDTLNKRLAPVKERLGPRATWVQVLQAAFLQSVFLIATESYRLGDIPNYNIFGLSLTELELDILTGNHLIRRVDILEDAGESLSPHIDVGQVEGAFVMGLGYYLTEQLVYDRQTGQILTNRTWNYHPPGAKDIPIDFRIELLQKSPNPVGFMRSKATGEPALCLAVGALFAMQHAIQSARNDAGLPREWVRLGAPTTPETVVLNSGSQVEAFALQ</sequence>
<dbReference type="SUPFAM" id="SSF56176">
    <property type="entry name" value="FAD-binding/transporter-associated domain-like"/>
    <property type="match status" value="1"/>
</dbReference>
<keyword evidence="14" id="KW-0576">Peroxisome</keyword>
<evidence type="ECO:0000256" key="10">
    <source>
        <dbReference type="ARBA" id="ARBA00023002"/>
    </source>
</evidence>
<dbReference type="InterPro" id="IPR016166">
    <property type="entry name" value="FAD-bd_PCMH"/>
</dbReference>
<dbReference type="FunFam" id="3.30.465.10:FF:000013">
    <property type="entry name" value="Aldehyde oxidase"/>
    <property type="match status" value="1"/>
</dbReference>
<feature type="binding site" evidence="18">
    <location>
        <position position="72"/>
    </location>
    <ligand>
        <name>[2Fe-2S] cluster</name>
        <dbReference type="ChEBI" id="CHEBI:190135"/>
        <label>1</label>
    </ligand>
</feature>
<feature type="binding site" evidence="17">
    <location>
        <position position="375"/>
    </location>
    <ligand>
        <name>FAD</name>
        <dbReference type="ChEBI" id="CHEBI:57692"/>
    </ligand>
</feature>
<dbReference type="Gene3D" id="3.30.390.50">
    <property type="entry name" value="CO dehydrogenase flavoprotein, C-terminal domain"/>
    <property type="match status" value="1"/>
</dbReference>
<dbReference type="GO" id="GO:0051537">
    <property type="term" value="F:2 iron, 2 sulfur cluster binding"/>
    <property type="evidence" value="ECO:0007669"/>
    <property type="project" value="UniProtKB-KW"/>
</dbReference>
<dbReference type="CTD" id="213043"/>
<dbReference type="Pfam" id="PF01799">
    <property type="entry name" value="Fer2_2"/>
    <property type="match status" value="1"/>
</dbReference>
<dbReference type="PANTHER" id="PTHR11908:SF132">
    <property type="entry name" value="ALDEHYDE OXIDASE 1-RELATED"/>
    <property type="match status" value="1"/>
</dbReference>
<dbReference type="Gene3D" id="3.10.20.30">
    <property type="match status" value="1"/>
</dbReference>
<dbReference type="SUPFAM" id="SSF55447">
    <property type="entry name" value="CO dehydrogenase flavoprotein C-terminal domain-like"/>
    <property type="match status" value="1"/>
</dbReference>
<dbReference type="PROSITE" id="PS00197">
    <property type="entry name" value="2FE2S_FER_1"/>
    <property type="match status" value="1"/>
</dbReference>
<dbReference type="InterPro" id="IPR046867">
    <property type="entry name" value="AldOxase/xan_DH_MoCoBD2"/>
</dbReference>
<dbReference type="GO" id="GO:0005506">
    <property type="term" value="F:iron ion binding"/>
    <property type="evidence" value="ECO:0007669"/>
    <property type="project" value="InterPro"/>
</dbReference>
<keyword evidence="10" id="KW-0560">Oxidoreductase</keyword>
<evidence type="ECO:0000259" key="20">
    <source>
        <dbReference type="PROSITE" id="PS51387"/>
    </source>
</evidence>
<dbReference type="InterPro" id="IPR002888">
    <property type="entry name" value="2Fe-2S-bd"/>
</dbReference>
<evidence type="ECO:0000256" key="9">
    <source>
        <dbReference type="ARBA" id="ARBA00022827"/>
    </source>
</evidence>
<dbReference type="SMART" id="SM01092">
    <property type="entry name" value="CO_deh_flav_C"/>
    <property type="match status" value="1"/>
</dbReference>
<dbReference type="RefSeq" id="XP_033166655.1">
    <property type="nucleotide sequence ID" value="XM_033310764.1"/>
</dbReference>
<dbReference type="InterPro" id="IPR037165">
    <property type="entry name" value="AldOxase/xan_DH_Mopterin-bd_sf"/>
</dbReference>
<reference evidence="22" key="1">
    <citation type="submission" date="2025-08" db="UniProtKB">
        <authorList>
            <consortium name="RefSeq"/>
        </authorList>
    </citation>
    <scope>IDENTIFICATION</scope>
    <source>
        <strain evidence="22">Mau12</strain>
        <tissue evidence="22">Whole Body</tissue>
    </source>
</reference>
<dbReference type="FunFam" id="3.10.20.30:FF:000012">
    <property type="entry name" value="Xanthine dehydrogenase/oxidase"/>
    <property type="match status" value="1"/>
</dbReference>
<dbReference type="GO" id="GO:0005777">
    <property type="term" value="C:peroxisome"/>
    <property type="evidence" value="ECO:0007669"/>
    <property type="project" value="UniProtKB-SubCell"/>
</dbReference>
<dbReference type="Gene3D" id="3.90.1170.50">
    <property type="entry name" value="Aldehyde oxidase/xanthine dehydrogenase, a/b hammerhead"/>
    <property type="match status" value="1"/>
</dbReference>
<keyword evidence="11 18" id="KW-0408">Iron</keyword>
<evidence type="ECO:0000256" key="3">
    <source>
        <dbReference type="ARBA" id="ARBA00006849"/>
    </source>
</evidence>
<evidence type="ECO:0000256" key="8">
    <source>
        <dbReference type="ARBA" id="ARBA00022723"/>
    </source>
</evidence>
<dbReference type="Proteomes" id="UP000515162">
    <property type="component" value="Chromosome 3R"/>
</dbReference>
<dbReference type="GO" id="GO:0016491">
    <property type="term" value="F:oxidoreductase activity"/>
    <property type="evidence" value="ECO:0007669"/>
    <property type="project" value="UniProtKB-KW"/>
</dbReference>
<evidence type="ECO:0000256" key="5">
    <source>
        <dbReference type="ARBA" id="ARBA00022505"/>
    </source>
</evidence>
<dbReference type="Pfam" id="PF02738">
    <property type="entry name" value="MoCoBD_1"/>
    <property type="match status" value="1"/>
</dbReference>
<dbReference type="FunFam" id="3.30.390.50:FF:000003">
    <property type="entry name" value="Aldehyde oxidase1"/>
    <property type="match status" value="1"/>
</dbReference>
<evidence type="ECO:0000256" key="11">
    <source>
        <dbReference type="ARBA" id="ARBA00023004"/>
    </source>
</evidence>
<feature type="binding site" evidence="18">
    <location>
        <position position="882"/>
    </location>
    <ligand>
        <name>Mo-molybdopterin</name>
        <dbReference type="ChEBI" id="CHEBI:71302"/>
    </ligand>
    <ligandPart>
        <name>Mo</name>
        <dbReference type="ChEBI" id="CHEBI:28685"/>
    </ligandPart>
</feature>
<dbReference type="InterPro" id="IPR008274">
    <property type="entry name" value="AldOxase/xan_DH_MoCoBD1"/>
</dbReference>
<keyword evidence="6" id="KW-0285">Flavoprotein</keyword>
<feature type="binding site" evidence="17">
    <location>
        <position position="968"/>
    </location>
    <ligand>
        <name>substrate</name>
    </ligand>
</feature>
<dbReference type="InterPro" id="IPR005107">
    <property type="entry name" value="CO_DH_flav_C"/>
</dbReference>
<dbReference type="InterPro" id="IPR000674">
    <property type="entry name" value="Ald_Oxase/Xan_DH_a/b"/>
</dbReference>
<dbReference type="Pfam" id="PF00941">
    <property type="entry name" value="FAD_binding_5"/>
    <property type="match status" value="1"/>
</dbReference>
<evidence type="ECO:0000256" key="14">
    <source>
        <dbReference type="ARBA" id="ARBA00023140"/>
    </source>
</evidence>
<gene>
    <name evidence="22" type="primary">LOC117145202</name>
</gene>
<comment type="cofactor">
    <cofactor evidence="18">
        <name>[2Fe-2S] cluster</name>
        <dbReference type="ChEBI" id="CHEBI:190135"/>
    </cofactor>
    <text evidence="18">Binds 2 [2Fe-2S] clusters.</text>
</comment>
<comment type="similarity">
    <text evidence="3">Belongs to the xanthine dehydrogenase family.</text>
</comment>
<evidence type="ECO:0000256" key="4">
    <source>
        <dbReference type="ARBA" id="ARBA00011738"/>
    </source>
</evidence>
<evidence type="ECO:0000256" key="1">
    <source>
        <dbReference type="ARBA" id="ARBA00001974"/>
    </source>
</evidence>
<dbReference type="SUPFAM" id="SSF54292">
    <property type="entry name" value="2Fe-2S ferredoxin-like"/>
    <property type="match status" value="1"/>
</dbReference>
<feature type="domain" description="2Fe-2S ferredoxin-type" evidence="19">
    <location>
        <begin position="1"/>
        <end position="90"/>
    </location>
</feature>
<keyword evidence="12 18" id="KW-0411">Iron-sulfur</keyword>
<evidence type="ECO:0000256" key="16">
    <source>
        <dbReference type="PIRSR" id="PIRSR000127-1"/>
    </source>
</evidence>
<feature type="binding site" evidence="18">
    <location>
        <position position="148"/>
    </location>
    <ligand>
        <name>[2Fe-2S] cluster</name>
        <dbReference type="ChEBI" id="CHEBI:190135"/>
        <label>2</label>
    </ligand>
</feature>
<dbReference type="PROSITE" id="PS51387">
    <property type="entry name" value="FAD_PCMH"/>
    <property type="match status" value="1"/>
</dbReference>
<dbReference type="Pfam" id="PF03450">
    <property type="entry name" value="CO_deh_flav_C"/>
    <property type="match status" value="1"/>
</dbReference>
<dbReference type="GeneID" id="117145202"/>
<dbReference type="Gene3D" id="3.30.365.10">
    <property type="entry name" value="Aldehyde oxidase/xanthine dehydrogenase, molybdopterin binding domain"/>
    <property type="match status" value="4"/>
</dbReference>
<dbReference type="InterPro" id="IPR012675">
    <property type="entry name" value="Beta-grasp_dom_sf"/>
</dbReference>